<evidence type="ECO:0000256" key="4">
    <source>
        <dbReference type="ARBA" id="ARBA00023128"/>
    </source>
</evidence>
<feature type="region of interest" description="Disordered" evidence="8">
    <location>
        <begin position="166"/>
        <end position="189"/>
    </location>
</feature>
<organism evidence="9 10">
    <name type="scientific">Malassezia restricta (strain ATCC 96810 / NBRC 103918 / CBS 7877)</name>
    <name type="common">Seborrheic dermatitis infection agent</name>
    <dbReference type="NCBI Taxonomy" id="425264"/>
    <lineage>
        <taxon>Eukaryota</taxon>
        <taxon>Fungi</taxon>
        <taxon>Dikarya</taxon>
        <taxon>Basidiomycota</taxon>
        <taxon>Ustilaginomycotina</taxon>
        <taxon>Malasseziomycetes</taxon>
        <taxon>Malasseziales</taxon>
        <taxon>Malasseziaceae</taxon>
        <taxon>Malassezia</taxon>
    </lineage>
</organism>
<evidence type="ECO:0000313" key="10">
    <source>
        <dbReference type="Proteomes" id="UP000269793"/>
    </source>
</evidence>
<dbReference type="PANTHER" id="PTHR21183">
    <property type="entry name" value="RIBOSOMAL PROTEIN L47, MITOCHONDRIAL-RELATED"/>
    <property type="match status" value="1"/>
</dbReference>
<name>A0A3G2S7X4_MALR7</name>
<dbReference type="GO" id="GO:0032543">
    <property type="term" value="P:mitochondrial translation"/>
    <property type="evidence" value="ECO:0007669"/>
    <property type="project" value="TreeGrafter"/>
</dbReference>
<keyword evidence="10" id="KW-1185">Reference proteome</keyword>
<reference evidence="9 10" key="1">
    <citation type="submission" date="2018-10" db="EMBL/GenBank/DDBJ databases">
        <title>Complete genome sequence of Malassezia restricta CBS 7877.</title>
        <authorList>
            <person name="Morand S.C."/>
            <person name="Bertignac M."/>
            <person name="Iltis A."/>
            <person name="Kolder I."/>
            <person name="Pirovano W."/>
            <person name="Jourdain R."/>
            <person name="Clavaud C."/>
        </authorList>
    </citation>
    <scope>NUCLEOTIDE SEQUENCE [LARGE SCALE GENOMIC DNA]</scope>
    <source>
        <strain evidence="9 10">CBS 7877</strain>
    </source>
</reference>
<protein>
    <recommendedName>
        <fullName evidence="6">Large ribosomal subunit protein uL29m</fullName>
    </recommendedName>
    <alternativeName>
        <fullName evidence="7">54S ribosomal protein L4, mitochondrial</fullName>
    </alternativeName>
</protein>
<keyword evidence="3 9" id="KW-0689">Ribosomal protein</keyword>
<comment type="similarity">
    <text evidence="2">Belongs to the universal ribosomal protein uL29 family.</text>
</comment>
<evidence type="ECO:0000256" key="7">
    <source>
        <dbReference type="ARBA" id="ARBA00035399"/>
    </source>
</evidence>
<dbReference type="PANTHER" id="PTHR21183:SF18">
    <property type="entry name" value="LARGE RIBOSOMAL SUBUNIT PROTEIN UL29M"/>
    <property type="match status" value="1"/>
</dbReference>
<evidence type="ECO:0000313" key="9">
    <source>
        <dbReference type="EMBL" id="AYO43422.1"/>
    </source>
</evidence>
<dbReference type="GO" id="GO:0003735">
    <property type="term" value="F:structural constituent of ribosome"/>
    <property type="evidence" value="ECO:0007669"/>
    <property type="project" value="InterPro"/>
</dbReference>
<dbReference type="OrthoDB" id="270763at2759"/>
<dbReference type="EMBL" id="CP033151">
    <property type="protein sequence ID" value="AYO43422.1"/>
    <property type="molecule type" value="Genomic_DNA"/>
</dbReference>
<dbReference type="VEuPathDB" id="FungiDB:DNF11_2472"/>
<dbReference type="InterPro" id="IPR036049">
    <property type="entry name" value="Ribosomal_uL29_sf"/>
</dbReference>
<dbReference type="Pfam" id="PF06984">
    <property type="entry name" value="MRP-L47"/>
    <property type="match status" value="1"/>
</dbReference>
<evidence type="ECO:0000256" key="2">
    <source>
        <dbReference type="ARBA" id="ARBA00009254"/>
    </source>
</evidence>
<evidence type="ECO:0000256" key="1">
    <source>
        <dbReference type="ARBA" id="ARBA00004173"/>
    </source>
</evidence>
<evidence type="ECO:0000256" key="3">
    <source>
        <dbReference type="ARBA" id="ARBA00022980"/>
    </source>
</evidence>
<sequence length="189" mass="21619">MQAPQPFRQIPKAHVLAKTDTPKTLVDVAKAYPDHPLMQFFQMAPTEVPKEGSQGRHADERETIQVPQAVTEADLSHDHSSRAWLAPELRRKSSADLHTLWYVLLHERNKLATSWEELKRHSAQGAAHMLGQSLSYRHHRVRKSMARIKFVLNERRLALIEAQSRAREEVDVPPLENEGDIFEESPQAS</sequence>
<evidence type="ECO:0000256" key="5">
    <source>
        <dbReference type="ARBA" id="ARBA00023274"/>
    </source>
</evidence>
<dbReference type="Gene3D" id="6.10.330.20">
    <property type="match status" value="1"/>
</dbReference>
<dbReference type="GO" id="GO:0005762">
    <property type="term" value="C:mitochondrial large ribosomal subunit"/>
    <property type="evidence" value="ECO:0007669"/>
    <property type="project" value="TreeGrafter"/>
</dbReference>
<dbReference type="InterPro" id="IPR038340">
    <property type="entry name" value="MRP-L47_sf"/>
</dbReference>
<dbReference type="SUPFAM" id="SSF46561">
    <property type="entry name" value="Ribosomal protein L29 (L29p)"/>
    <property type="match status" value="1"/>
</dbReference>
<keyword evidence="4" id="KW-0496">Mitochondrion</keyword>
<proteinExistence type="inferred from homology"/>
<dbReference type="InterPro" id="IPR010729">
    <property type="entry name" value="Ribosomal_uL29_mit"/>
</dbReference>
<dbReference type="STRING" id="425264.A0A3G2S7X4"/>
<gene>
    <name evidence="9" type="primary">MRPL4</name>
    <name evidence="9" type="ORF">DNF11_2472</name>
</gene>
<dbReference type="Proteomes" id="UP000269793">
    <property type="component" value="Chromosome IV"/>
</dbReference>
<evidence type="ECO:0000256" key="6">
    <source>
        <dbReference type="ARBA" id="ARBA00035289"/>
    </source>
</evidence>
<comment type="subcellular location">
    <subcellularLocation>
        <location evidence="1">Mitochondrion</location>
    </subcellularLocation>
</comment>
<evidence type="ECO:0000256" key="8">
    <source>
        <dbReference type="SAM" id="MobiDB-lite"/>
    </source>
</evidence>
<accession>A0A3G2S7X4</accession>
<keyword evidence="5" id="KW-0687">Ribonucleoprotein</keyword>
<dbReference type="AlphaFoldDB" id="A0A3G2S7X4"/>